<dbReference type="Proteomes" id="UP000256328">
    <property type="component" value="Unassembled WGS sequence"/>
</dbReference>
<evidence type="ECO:0000313" key="2">
    <source>
        <dbReference type="Proteomes" id="UP000256328"/>
    </source>
</evidence>
<proteinExistence type="predicted"/>
<keyword evidence="2" id="KW-1185">Reference proteome</keyword>
<protein>
    <submittedName>
        <fullName evidence="1">Uncharacterized protein</fullName>
    </submittedName>
</protein>
<dbReference type="OrthoDB" id="5153884at2759"/>
<evidence type="ECO:0000313" key="1">
    <source>
        <dbReference type="EMBL" id="RDW91800.1"/>
    </source>
</evidence>
<dbReference type="EMBL" id="PDLN01000002">
    <property type="protein sequence ID" value="RDW91800.1"/>
    <property type="molecule type" value="Genomic_DNA"/>
</dbReference>
<dbReference type="AlphaFoldDB" id="A0A3D8SZU2"/>
<organism evidence="1 2">
    <name type="scientific">Coleophoma crateriformis</name>
    <dbReference type="NCBI Taxonomy" id="565419"/>
    <lineage>
        <taxon>Eukaryota</taxon>
        <taxon>Fungi</taxon>
        <taxon>Dikarya</taxon>
        <taxon>Ascomycota</taxon>
        <taxon>Pezizomycotina</taxon>
        <taxon>Leotiomycetes</taxon>
        <taxon>Helotiales</taxon>
        <taxon>Dermateaceae</taxon>
        <taxon>Coleophoma</taxon>
    </lineage>
</organism>
<gene>
    <name evidence="1" type="ORF">BP5796_01194</name>
</gene>
<name>A0A3D8SZU2_9HELO</name>
<comment type="caution">
    <text evidence="1">The sequence shown here is derived from an EMBL/GenBank/DDBJ whole genome shotgun (WGS) entry which is preliminary data.</text>
</comment>
<reference evidence="1 2" key="1">
    <citation type="journal article" date="2018" name="IMA Fungus">
        <title>IMA Genome-F 9: Draft genome sequence of Annulohypoxylon stygium, Aspergillus mulundensis, Berkeleyomyces basicola (syn. Thielaviopsis basicola), Ceratocystis smalleyi, two Cercospora beticola strains, Coleophoma cylindrospora, Fusarium fracticaudum, Phialophora cf. hyalina, and Morchella septimelata.</title>
        <authorList>
            <person name="Wingfield B.D."/>
            <person name="Bills G.F."/>
            <person name="Dong Y."/>
            <person name="Huang W."/>
            <person name="Nel W.J."/>
            <person name="Swalarsk-Parry B.S."/>
            <person name="Vaghefi N."/>
            <person name="Wilken P.M."/>
            <person name="An Z."/>
            <person name="de Beer Z.W."/>
            <person name="De Vos L."/>
            <person name="Chen L."/>
            <person name="Duong T.A."/>
            <person name="Gao Y."/>
            <person name="Hammerbacher A."/>
            <person name="Kikkert J.R."/>
            <person name="Li Y."/>
            <person name="Li H."/>
            <person name="Li K."/>
            <person name="Li Q."/>
            <person name="Liu X."/>
            <person name="Ma X."/>
            <person name="Naidoo K."/>
            <person name="Pethybridge S.J."/>
            <person name="Sun J."/>
            <person name="Steenkamp E.T."/>
            <person name="van der Nest M.A."/>
            <person name="van Wyk S."/>
            <person name="Wingfield M.J."/>
            <person name="Xiong C."/>
            <person name="Yue Q."/>
            <person name="Zhang X."/>
        </authorList>
    </citation>
    <scope>NUCLEOTIDE SEQUENCE [LARGE SCALE GENOMIC DNA]</scope>
    <source>
        <strain evidence="1 2">BP5796</strain>
    </source>
</reference>
<accession>A0A3D8SZU2</accession>
<sequence length="155" mass="17345">MNQQILDTNTDTRDQVAAFSNEANEVVSTLTQPLHYGHQNMLKPQESVSLPAPIMQNYDNPILKTPVTRTYLSKDTVNPRNLDPIHLKTVEMVRSKQRIALGPAGGWYAMGAISQHNLPSSLSPGVKSSITIISFRMKLEDPSVNKIFQEFRVNI</sequence>